<dbReference type="PANTHER" id="PTHR11102">
    <property type="entry name" value="SEL-1-LIKE PROTEIN"/>
    <property type="match status" value="1"/>
</dbReference>
<reference evidence="1 2" key="1">
    <citation type="submission" date="2020-04" db="EMBL/GenBank/DDBJ databases">
        <authorList>
            <person name="De Canck E."/>
        </authorList>
    </citation>
    <scope>NUCLEOTIDE SEQUENCE [LARGE SCALE GENOMIC DNA]</scope>
    <source>
        <strain evidence="1 2">LMG 27177</strain>
    </source>
</reference>
<dbReference type="EMBL" id="CADIKI010000004">
    <property type="protein sequence ID" value="CAB3784717.1"/>
    <property type="molecule type" value="Genomic_DNA"/>
</dbReference>
<dbReference type="RefSeq" id="WP_175158941.1">
    <property type="nucleotide sequence ID" value="NZ_CADIKI010000004.1"/>
</dbReference>
<dbReference type="SUPFAM" id="SSF81901">
    <property type="entry name" value="HCP-like"/>
    <property type="match status" value="1"/>
</dbReference>
<evidence type="ECO:0008006" key="3">
    <source>
        <dbReference type="Google" id="ProtNLM"/>
    </source>
</evidence>
<evidence type="ECO:0000313" key="1">
    <source>
        <dbReference type="EMBL" id="CAB3784717.1"/>
    </source>
</evidence>
<organism evidence="1 2">
    <name type="scientific">Paraburkholderia fynbosensis</name>
    <dbReference type="NCBI Taxonomy" id="1200993"/>
    <lineage>
        <taxon>Bacteria</taxon>
        <taxon>Pseudomonadati</taxon>
        <taxon>Pseudomonadota</taxon>
        <taxon>Betaproteobacteria</taxon>
        <taxon>Burkholderiales</taxon>
        <taxon>Burkholderiaceae</taxon>
        <taxon>Paraburkholderia</taxon>
    </lineage>
</organism>
<dbReference type="SMART" id="SM00671">
    <property type="entry name" value="SEL1"/>
    <property type="match status" value="4"/>
</dbReference>
<dbReference type="PANTHER" id="PTHR11102:SF160">
    <property type="entry name" value="ERAD-ASSOCIATED E3 UBIQUITIN-PROTEIN LIGASE COMPONENT HRD3"/>
    <property type="match status" value="1"/>
</dbReference>
<dbReference type="InterPro" id="IPR006597">
    <property type="entry name" value="Sel1-like"/>
</dbReference>
<sequence>MEQVTLKALASVSHDELATILSGPAAQAAAWVAAAAHHGIVEAQAVYGQYLLDGHGVERDAEEAFTWFRHAARRDHPMAMNMLGRCYEHGWGTAACAPVAVYWYRLAARAGLDWGMYNYASALALGNGVECDRAEALQWFRRAAELGHAKSLNFVGSFYEDGWEVDADATIALDYYRRAAQGGDFRGQFNYARLLAERGEIDHALQWLQRVPHTATPTFVAKMQRWLAASTVSVFRALGEDIEANGFTANAAAPITGNTTANGNAQYNAMLRPAQESRA</sequence>
<dbReference type="InterPro" id="IPR011990">
    <property type="entry name" value="TPR-like_helical_dom_sf"/>
</dbReference>
<keyword evidence="2" id="KW-1185">Reference proteome</keyword>
<accession>A0A6J5FPS6</accession>
<dbReference type="AlphaFoldDB" id="A0A6J5FPS6"/>
<name>A0A6J5FPS6_9BURK</name>
<dbReference type="Gene3D" id="1.25.40.10">
    <property type="entry name" value="Tetratricopeptide repeat domain"/>
    <property type="match status" value="1"/>
</dbReference>
<proteinExistence type="predicted"/>
<dbReference type="InterPro" id="IPR050767">
    <property type="entry name" value="Sel1_AlgK"/>
</dbReference>
<protein>
    <recommendedName>
        <fullName evidence="3">Secretory immunoglobulin A-binding protein EsiB</fullName>
    </recommendedName>
</protein>
<evidence type="ECO:0000313" key="2">
    <source>
        <dbReference type="Proteomes" id="UP000494252"/>
    </source>
</evidence>
<gene>
    <name evidence="1" type="ORF">LMG27177_01670</name>
</gene>
<dbReference type="Pfam" id="PF08238">
    <property type="entry name" value="Sel1"/>
    <property type="match status" value="4"/>
</dbReference>
<dbReference type="Proteomes" id="UP000494252">
    <property type="component" value="Unassembled WGS sequence"/>
</dbReference>